<name>A0A814J5P9_9BILA</name>
<dbReference type="AlphaFoldDB" id="A0A814J5P9"/>
<dbReference type="OrthoDB" id="406368at2759"/>
<evidence type="ECO:0008006" key="3">
    <source>
        <dbReference type="Google" id="ProtNLM"/>
    </source>
</evidence>
<organism evidence="1 2">
    <name type="scientific">Brachionus calyciflorus</name>
    <dbReference type="NCBI Taxonomy" id="104777"/>
    <lineage>
        <taxon>Eukaryota</taxon>
        <taxon>Metazoa</taxon>
        <taxon>Spiralia</taxon>
        <taxon>Gnathifera</taxon>
        <taxon>Rotifera</taxon>
        <taxon>Eurotatoria</taxon>
        <taxon>Monogononta</taxon>
        <taxon>Pseudotrocha</taxon>
        <taxon>Ploima</taxon>
        <taxon>Brachionidae</taxon>
        <taxon>Brachionus</taxon>
    </lineage>
</organism>
<dbReference type="Proteomes" id="UP000663879">
    <property type="component" value="Unassembled WGS sequence"/>
</dbReference>
<dbReference type="PANTHER" id="PTHR21580">
    <property type="entry name" value="SHIPPO-1-RELATED"/>
    <property type="match status" value="1"/>
</dbReference>
<dbReference type="Pfam" id="PF07004">
    <property type="entry name" value="SHIPPO-rpt"/>
    <property type="match status" value="4"/>
</dbReference>
<keyword evidence="2" id="KW-1185">Reference proteome</keyword>
<dbReference type="EMBL" id="CAJNOC010004721">
    <property type="protein sequence ID" value="CAF1031534.1"/>
    <property type="molecule type" value="Genomic_DNA"/>
</dbReference>
<proteinExistence type="predicted"/>
<reference evidence="1" key="1">
    <citation type="submission" date="2021-02" db="EMBL/GenBank/DDBJ databases">
        <authorList>
            <person name="Nowell W R."/>
        </authorList>
    </citation>
    <scope>NUCLEOTIDE SEQUENCE</scope>
    <source>
        <strain evidence="1">Ploen Becks lab</strain>
    </source>
</reference>
<gene>
    <name evidence="1" type="ORF">OXX778_LOCUS17890</name>
</gene>
<dbReference type="PANTHER" id="PTHR21580:SF60">
    <property type="entry name" value="SPERM-TAIL PG-RICH REPEAT-CONTAINING PROTEIN 2"/>
    <property type="match status" value="1"/>
</dbReference>
<evidence type="ECO:0000313" key="2">
    <source>
        <dbReference type="Proteomes" id="UP000663879"/>
    </source>
</evidence>
<sequence length="568" mass="63026">MYSRAPRNPVSILGSTPIHIGPGTYDTVTLESNKQSLDSYAPFLALSLREDIFKNVNETPGPGEYNLAVNSGLAKGGSSLANKAKRFADKLPENPGPGSYLIENIENTRPVVEMKISKQRVKLNRKKNPPSIQDPKLAYGFEEAANGELIPQAPPERDSTMGPAYYNANLIHNPSQYKGIHFAKYSSKRTDFSGKAGPGPGEYDTAESVLVDVEHFHLKNLNNKKPELNVPRYPEIVLKTVEKESVPGPGKYEQKRLFDNASVKSSDIYGFDIERPPFGTQARRFIDNKTVAPGPGAYSDQRSALSSLQKVHSLKKTPFLQSSSRFNSMSAHLVRSAPGPGQYRINGFAEDNLRKAIVDSRRKPAFGQSAPRKFDLSQKEEVPGPAQYQVKEITYRPKKENFSSNFASNTKQRELQFEDTPGPTAYDVPKAYDALINVKRGPPRTKNASKRQEMFNVVSKRDLDLVGSYAIEVPGPGHYENLVQKASTHIAKLNDKRWKDEKKDKIPGPADYDLSPLYKDTVLKGTFNATLNNPLIIKRQKASSDSELSQSKFGLGNLQKMPEALQVA</sequence>
<dbReference type="InterPro" id="IPR051291">
    <property type="entry name" value="CIMAP"/>
</dbReference>
<dbReference type="InterPro" id="IPR010736">
    <property type="entry name" value="SHIPPO-rpt"/>
</dbReference>
<evidence type="ECO:0000313" key="1">
    <source>
        <dbReference type="EMBL" id="CAF1031534.1"/>
    </source>
</evidence>
<accession>A0A814J5P9</accession>
<protein>
    <recommendedName>
        <fullName evidence="3">Sperm-tail PG-rich repeat-containing protein 2</fullName>
    </recommendedName>
</protein>
<comment type="caution">
    <text evidence="1">The sequence shown here is derived from an EMBL/GenBank/DDBJ whole genome shotgun (WGS) entry which is preliminary data.</text>
</comment>